<name>A0A0R3RUZ2_9BILA</name>
<feature type="coiled-coil region" evidence="1">
    <location>
        <begin position="194"/>
        <end position="228"/>
    </location>
</feature>
<protein>
    <submittedName>
        <fullName evidence="4">Lebercilin domain-containing protein</fullName>
    </submittedName>
</protein>
<sequence length="318" mass="36569">MSTTSATGKFVNLHNYQEQSKEKYKSQSSVARADSNSSVPNNSTNSIDHTRYYTAKHDSPIHPSTSGEVYDRHQILKSIYSAKRSAPATSTKYRLAVKPSSFPLLPIKLLDKRPLRVSSQFDQGRTPQGELIDNLREELYGIKRNYAAMLKENVILKTRLKRSNNETARKDRQLQNLLFIQSKGYAFDDQRGNILAMQQKIVMLESLLKEKTNEISRLKSDREAMRISNYQEHIAGLQAECKHLQHCLTYVTPPLSKIRTGVHILPKRQRTAYESNNARKLRETISFLEKENNKMRLKLQMFFNCSSASPNGRFDLQI</sequence>
<dbReference type="STRING" id="1147741.A0A0R3RUZ2"/>
<evidence type="ECO:0000256" key="1">
    <source>
        <dbReference type="SAM" id="Coils"/>
    </source>
</evidence>
<reference evidence="4" key="1">
    <citation type="submission" date="2017-02" db="UniProtKB">
        <authorList>
            <consortium name="WormBaseParasite"/>
        </authorList>
    </citation>
    <scope>IDENTIFICATION</scope>
</reference>
<dbReference type="AlphaFoldDB" id="A0A0R3RUZ2"/>
<keyword evidence="3" id="KW-1185">Reference proteome</keyword>
<dbReference type="Proteomes" id="UP000050640">
    <property type="component" value="Unplaced"/>
</dbReference>
<feature type="region of interest" description="Disordered" evidence="2">
    <location>
        <begin position="1"/>
        <end position="47"/>
    </location>
</feature>
<evidence type="ECO:0000313" key="4">
    <source>
        <dbReference type="WBParaSite" id="EEL_0000587601-mRNA-1"/>
    </source>
</evidence>
<feature type="compositionally biased region" description="Low complexity" evidence="2">
    <location>
        <begin position="35"/>
        <end position="46"/>
    </location>
</feature>
<organism evidence="3 4">
    <name type="scientific">Elaeophora elaphi</name>
    <dbReference type="NCBI Taxonomy" id="1147741"/>
    <lineage>
        <taxon>Eukaryota</taxon>
        <taxon>Metazoa</taxon>
        <taxon>Ecdysozoa</taxon>
        <taxon>Nematoda</taxon>
        <taxon>Chromadorea</taxon>
        <taxon>Rhabditida</taxon>
        <taxon>Spirurina</taxon>
        <taxon>Spiruromorpha</taxon>
        <taxon>Filarioidea</taxon>
        <taxon>Onchocercidae</taxon>
        <taxon>Elaeophora</taxon>
    </lineage>
</organism>
<dbReference type="WBParaSite" id="EEL_0000587601-mRNA-1">
    <property type="protein sequence ID" value="EEL_0000587601-mRNA-1"/>
    <property type="gene ID" value="EEL_0000587601"/>
</dbReference>
<proteinExistence type="predicted"/>
<evidence type="ECO:0000313" key="3">
    <source>
        <dbReference type="Proteomes" id="UP000050640"/>
    </source>
</evidence>
<evidence type="ECO:0000256" key="2">
    <source>
        <dbReference type="SAM" id="MobiDB-lite"/>
    </source>
</evidence>
<keyword evidence="1" id="KW-0175">Coiled coil</keyword>
<accession>A0A0R3RUZ2</accession>